<dbReference type="Proteomes" id="UP000799118">
    <property type="component" value="Unassembled WGS sequence"/>
</dbReference>
<feature type="non-terminal residue" evidence="1">
    <location>
        <position position="287"/>
    </location>
</feature>
<evidence type="ECO:0000313" key="1">
    <source>
        <dbReference type="EMBL" id="KAE9382275.1"/>
    </source>
</evidence>
<keyword evidence="2" id="KW-1185">Reference proteome</keyword>
<sequence length="287" mass="32617">MAYLDHENMENDKTGEAYYDLGINITPHNSLQAVGLLKLDCLEESYAKSGYTKGQRHNLNTLDHYGGFQAEMRQEHQQQGGVSGGISYPLIYQTVRRADNQVKSFRVSDVALGTVKYEEDFENLERALSEEAGSVISYGVRREIRMGRRALREIADDEEDQLLQVQHLLGLVTWVPKGEYCEFAMSRARSLQYFQEQISRLQPDNYIVLSGIVAYLLQSITSTPTKVPQFVTQALGELHYGSVMARFGQFFISDIHMSDALVIPTVTQKDNASVYQQANMPMKKRRQ</sequence>
<protein>
    <submittedName>
        <fullName evidence="1">Uncharacterized protein</fullName>
    </submittedName>
</protein>
<dbReference type="EMBL" id="ML771881">
    <property type="protein sequence ID" value="KAE9382275.1"/>
    <property type="molecule type" value="Genomic_DNA"/>
</dbReference>
<dbReference type="AlphaFoldDB" id="A0A6A4G9Z0"/>
<proteinExistence type="predicted"/>
<reference evidence="1" key="1">
    <citation type="journal article" date="2019" name="Environ. Microbiol.">
        <title>Fungal ecological strategies reflected in gene transcription - a case study of two litter decomposers.</title>
        <authorList>
            <person name="Barbi F."/>
            <person name="Kohler A."/>
            <person name="Barry K."/>
            <person name="Baskaran P."/>
            <person name="Daum C."/>
            <person name="Fauchery L."/>
            <person name="Ihrmark K."/>
            <person name="Kuo A."/>
            <person name="LaButti K."/>
            <person name="Lipzen A."/>
            <person name="Morin E."/>
            <person name="Grigoriev I.V."/>
            <person name="Henrissat B."/>
            <person name="Lindahl B."/>
            <person name="Martin F."/>
        </authorList>
    </citation>
    <scope>NUCLEOTIDE SEQUENCE</scope>
    <source>
        <strain evidence="1">JB14</strain>
    </source>
</reference>
<dbReference type="OrthoDB" id="3057432at2759"/>
<gene>
    <name evidence="1" type="ORF">BT96DRAFT_952301</name>
</gene>
<name>A0A6A4G9Z0_9AGAR</name>
<organism evidence="1 2">
    <name type="scientific">Gymnopus androsaceus JB14</name>
    <dbReference type="NCBI Taxonomy" id="1447944"/>
    <lineage>
        <taxon>Eukaryota</taxon>
        <taxon>Fungi</taxon>
        <taxon>Dikarya</taxon>
        <taxon>Basidiomycota</taxon>
        <taxon>Agaricomycotina</taxon>
        <taxon>Agaricomycetes</taxon>
        <taxon>Agaricomycetidae</taxon>
        <taxon>Agaricales</taxon>
        <taxon>Marasmiineae</taxon>
        <taxon>Omphalotaceae</taxon>
        <taxon>Gymnopus</taxon>
    </lineage>
</organism>
<accession>A0A6A4G9Z0</accession>
<evidence type="ECO:0000313" key="2">
    <source>
        <dbReference type="Proteomes" id="UP000799118"/>
    </source>
</evidence>